<accession>A0A1Z4BXH5</accession>
<dbReference type="KEGG" id="mpsy:CEK71_07820"/>
<dbReference type="Proteomes" id="UP000197019">
    <property type="component" value="Chromosome"/>
</dbReference>
<evidence type="ECO:0000313" key="3">
    <source>
        <dbReference type="EMBL" id="POZ51621.1"/>
    </source>
</evidence>
<feature type="region of interest" description="Disordered" evidence="1">
    <location>
        <begin position="102"/>
        <end position="121"/>
    </location>
</feature>
<keyword evidence="4" id="KW-1185">Reference proteome</keyword>
<dbReference type="EMBL" id="PGFZ01000005">
    <property type="protein sequence ID" value="POZ51621.1"/>
    <property type="molecule type" value="Genomic_DNA"/>
</dbReference>
<evidence type="ECO:0000313" key="2">
    <source>
        <dbReference type="EMBL" id="ASF45996.1"/>
    </source>
</evidence>
<evidence type="ECO:0000313" key="4">
    <source>
        <dbReference type="Proteomes" id="UP000197019"/>
    </source>
</evidence>
<dbReference type="OrthoDB" id="7062241at2"/>
<sequence length="121" mass="13353">MAGYKVLTITDKNETVTDSCRFLKEMVVVLDVGKNHLQPIVKIKLYKSSVRINTPYGFEVSHHAHIPTEAGPCMPSKVWSMSEGEAVSKAISKVKNHIKTAIGTGHQPSSNWLPSNLSSRH</sequence>
<dbReference type="Proteomes" id="UP000237423">
    <property type="component" value="Unassembled WGS sequence"/>
</dbReference>
<evidence type="ECO:0000313" key="5">
    <source>
        <dbReference type="Proteomes" id="UP000237423"/>
    </source>
</evidence>
<reference evidence="3 5" key="2">
    <citation type="submission" date="2017-11" db="EMBL/GenBank/DDBJ databases">
        <title>Draft Genome Sequence of Methylobacter psychrotolerans Sph1T, an Obligate Methanotroph from Low-Temperature Environments.</title>
        <authorList>
            <person name="Oshkin I.Y."/>
            <person name="Miroshnikov K."/>
            <person name="Belova S.E."/>
            <person name="Korzhenkov A."/>
            <person name="Toshchakov S.V."/>
            <person name="Dedysh S.N."/>
        </authorList>
    </citation>
    <scope>NUCLEOTIDE SEQUENCE [LARGE SCALE GENOMIC DNA]</scope>
    <source>
        <strain evidence="3 5">Sph1</strain>
    </source>
</reference>
<evidence type="ECO:0000256" key="1">
    <source>
        <dbReference type="SAM" id="MobiDB-lite"/>
    </source>
</evidence>
<dbReference type="AlphaFoldDB" id="A0A1Z4BXH5"/>
<reference evidence="2 4" key="1">
    <citation type="submission" date="2017-06" db="EMBL/GenBank/DDBJ databases">
        <title>Genome Sequencing of the methanotroph Methylovulum psychrotolerants str. HV10-M2 isolated from a high-altitude environment.</title>
        <authorList>
            <person name="Mateos-Rivera A."/>
        </authorList>
    </citation>
    <scope>NUCLEOTIDE SEQUENCE [LARGE SCALE GENOMIC DNA]</scope>
    <source>
        <strain evidence="2 4">HV10_M2</strain>
    </source>
</reference>
<name>A0A1Z4BXH5_9GAMM</name>
<protein>
    <submittedName>
        <fullName evidence="2">Uncharacterized protein</fullName>
    </submittedName>
</protein>
<gene>
    <name evidence="3" type="ORF">AADEFJLK_02489</name>
    <name evidence="2" type="ORF">CEK71_07820</name>
</gene>
<organism evidence="2 4">
    <name type="scientific">Methylovulum psychrotolerans</name>
    <dbReference type="NCBI Taxonomy" id="1704499"/>
    <lineage>
        <taxon>Bacteria</taxon>
        <taxon>Pseudomonadati</taxon>
        <taxon>Pseudomonadota</taxon>
        <taxon>Gammaproteobacteria</taxon>
        <taxon>Methylococcales</taxon>
        <taxon>Methylococcaceae</taxon>
        <taxon>Methylovulum</taxon>
    </lineage>
</organism>
<proteinExistence type="predicted"/>
<dbReference type="EMBL" id="CP022129">
    <property type="protein sequence ID" value="ASF45996.1"/>
    <property type="molecule type" value="Genomic_DNA"/>
</dbReference>
<feature type="compositionally biased region" description="Low complexity" evidence="1">
    <location>
        <begin position="108"/>
        <end position="121"/>
    </location>
</feature>
<dbReference type="RefSeq" id="WP_088618870.1">
    <property type="nucleotide sequence ID" value="NZ_CP022129.1"/>
</dbReference>